<dbReference type="InterPro" id="IPR030395">
    <property type="entry name" value="GP_PDE_dom"/>
</dbReference>
<protein>
    <recommendedName>
        <fullName evidence="1">GP-PDE domain-containing protein</fullName>
    </recommendedName>
</protein>
<organism evidence="2 3">
    <name type="scientific">Ferroacidibacillus organovorans</name>
    <dbReference type="NCBI Taxonomy" id="1765683"/>
    <lineage>
        <taxon>Bacteria</taxon>
        <taxon>Bacillati</taxon>
        <taxon>Bacillota</taxon>
        <taxon>Bacilli</taxon>
        <taxon>Bacillales</taxon>
        <taxon>Alicyclobacillaceae</taxon>
        <taxon>Ferroacidibacillus</taxon>
    </lineage>
</organism>
<dbReference type="SUPFAM" id="SSF51695">
    <property type="entry name" value="PLC-like phosphodiesterases"/>
    <property type="match status" value="1"/>
</dbReference>
<dbReference type="Proteomes" id="UP000053557">
    <property type="component" value="Unassembled WGS sequence"/>
</dbReference>
<dbReference type="GO" id="GO:0008081">
    <property type="term" value="F:phosphoric diester hydrolase activity"/>
    <property type="evidence" value="ECO:0007669"/>
    <property type="project" value="InterPro"/>
</dbReference>
<dbReference type="Pfam" id="PF03009">
    <property type="entry name" value="GDPD"/>
    <property type="match status" value="1"/>
</dbReference>
<dbReference type="RefSeq" id="WP_067714751.1">
    <property type="nucleotide sequence ID" value="NZ_LPVJ01000025.1"/>
</dbReference>
<dbReference type="Gene3D" id="3.20.20.190">
    <property type="entry name" value="Phosphatidylinositol (PI) phosphodiesterase"/>
    <property type="match status" value="1"/>
</dbReference>
<proteinExistence type="predicted"/>
<dbReference type="PANTHER" id="PTHR46211:SF1">
    <property type="entry name" value="GLYCEROPHOSPHODIESTER PHOSPHODIESTERASE, CYTOPLASMIC"/>
    <property type="match status" value="1"/>
</dbReference>
<dbReference type="InterPro" id="IPR017946">
    <property type="entry name" value="PLC-like_Pdiesterase_TIM-brl"/>
</dbReference>
<dbReference type="PROSITE" id="PS51704">
    <property type="entry name" value="GP_PDE"/>
    <property type="match status" value="1"/>
</dbReference>
<accession>A0A101XRG6</accession>
<dbReference type="PANTHER" id="PTHR46211">
    <property type="entry name" value="GLYCEROPHOSPHORYL DIESTER PHOSPHODIESTERASE"/>
    <property type="match status" value="1"/>
</dbReference>
<name>A0A101XRG6_9BACL</name>
<gene>
    <name evidence="2" type="ORF">ATW55_00015</name>
</gene>
<evidence type="ECO:0000259" key="1">
    <source>
        <dbReference type="PROSITE" id="PS51704"/>
    </source>
</evidence>
<feature type="domain" description="GP-PDE" evidence="1">
    <location>
        <begin position="1"/>
        <end position="233"/>
    </location>
</feature>
<dbReference type="GO" id="GO:0006629">
    <property type="term" value="P:lipid metabolic process"/>
    <property type="evidence" value="ECO:0007669"/>
    <property type="project" value="InterPro"/>
</dbReference>
<dbReference type="EMBL" id="LPVJ01000025">
    <property type="protein sequence ID" value="KUO96175.1"/>
    <property type="molecule type" value="Genomic_DNA"/>
</dbReference>
<dbReference type="AlphaFoldDB" id="A0A101XRG6"/>
<sequence length="239" mass="26565">MEIFAHRGASAHAPENTMAAFVEAYNQRADGIELDIHSAADGTFVVIHDDTVLRTTRVSGTVAQLTYEQLRHLDAGASFGPSFRGERIPTLAEVLDFVKSTAMKVNIEVKGASVSEERLLELIREYGMVDRTIVSSFSWNVLRKIQALGYGIEVAPLCSEIHVMTPDEAYARGFKAIHPHFRSLSPMYIRRALELGIALRPYTVNRAEDVSALYRLGTHAIITDDPQKARRVVEQMHSG</sequence>
<reference evidence="2 3" key="1">
    <citation type="submission" date="2015-12" db="EMBL/GenBank/DDBJ databases">
        <title>Draft genome sequence of Acidibacillus ferrooxidans ITV001, isolated from a chalcopyrite acid mine drainage site in Brazil.</title>
        <authorList>
            <person name="Dall'Agnol H."/>
            <person name="Nancucheo I."/>
            <person name="Johnson B."/>
            <person name="Oliveira R."/>
            <person name="Leite L."/>
            <person name="Pylro V."/>
            <person name="Nunes G.L."/>
            <person name="Tzotzos G."/>
            <person name="Fernandes G.R."/>
            <person name="Dutra J."/>
            <person name="Orellana S.C."/>
            <person name="Oliveira G."/>
        </authorList>
    </citation>
    <scope>NUCLEOTIDE SEQUENCE [LARGE SCALE GENOMIC DNA]</scope>
    <source>
        <strain evidence="3">ITV01</strain>
    </source>
</reference>
<comment type="caution">
    <text evidence="2">The sequence shown here is derived from an EMBL/GenBank/DDBJ whole genome shotgun (WGS) entry which is preliminary data.</text>
</comment>
<evidence type="ECO:0000313" key="2">
    <source>
        <dbReference type="EMBL" id="KUO96175.1"/>
    </source>
</evidence>
<dbReference type="OrthoDB" id="384721at2"/>
<evidence type="ECO:0000313" key="3">
    <source>
        <dbReference type="Proteomes" id="UP000053557"/>
    </source>
</evidence>
<keyword evidence="3" id="KW-1185">Reference proteome</keyword>